<dbReference type="InterPro" id="IPR050229">
    <property type="entry name" value="GlpE_sulfurtransferase"/>
</dbReference>
<evidence type="ECO:0000313" key="2">
    <source>
        <dbReference type="EMBL" id="NYZ19238.1"/>
    </source>
</evidence>
<sequence>MSVPMEIEVERLDAMRRAGEDHVLLDVREPWETDLVSVEGSLPIPMRMLPGHVAELPRDKPVVVMCHHGGRSAQVMMWLREQGFDQATNLSGGIDAWARRIDPDMRTY</sequence>
<dbReference type="PROSITE" id="PS50206">
    <property type="entry name" value="RHODANESE_3"/>
    <property type="match status" value="1"/>
</dbReference>
<dbReference type="SUPFAM" id="SSF52821">
    <property type="entry name" value="Rhodanese/Cell cycle control phosphatase"/>
    <property type="match status" value="1"/>
</dbReference>
<dbReference type="PANTHER" id="PTHR43031:SF17">
    <property type="entry name" value="SULFURTRANSFERASE YTWF-RELATED"/>
    <property type="match status" value="1"/>
</dbReference>
<organism evidence="2 3">
    <name type="scientific">Azospirillum oleiclasticum</name>
    <dbReference type="NCBI Taxonomy" id="2735135"/>
    <lineage>
        <taxon>Bacteria</taxon>
        <taxon>Pseudomonadati</taxon>
        <taxon>Pseudomonadota</taxon>
        <taxon>Alphaproteobacteria</taxon>
        <taxon>Rhodospirillales</taxon>
        <taxon>Azospirillaceae</taxon>
        <taxon>Azospirillum</taxon>
    </lineage>
</organism>
<keyword evidence="3" id="KW-1185">Reference proteome</keyword>
<protein>
    <submittedName>
        <fullName evidence="2">Sulfurtransferase</fullName>
    </submittedName>
</protein>
<reference evidence="2 3" key="1">
    <citation type="submission" date="2020-05" db="EMBL/GenBank/DDBJ databases">
        <title>Azospirillum oleiclasticum sp. nov, a nitrogen-fixing and heavy crude oil-emulsifying bacterium isolated from the crude oil of Yumen Oilfield.</title>
        <authorList>
            <person name="Wu D."/>
            <person name="Cai M."/>
            <person name="Zhang X."/>
        </authorList>
    </citation>
    <scope>NUCLEOTIDE SEQUENCE [LARGE SCALE GENOMIC DNA]</scope>
    <source>
        <strain evidence="2 3">ROY-1-1-2</strain>
    </source>
</reference>
<dbReference type="InterPro" id="IPR001763">
    <property type="entry name" value="Rhodanese-like_dom"/>
</dbReference>
<accession>A0ABX2T7Q4</accession>
<dbReference type="InterPro" id="IPR036873">
    <property type="entry name" value="Rhodanese-like_dom_sf"/>
</dbReference>
<dbReference type="SMART" id="SM00450">
    <property type="entry name" value="RHOD"/>
    <property type="match status" value="1"/>
</dbReference>
<dbReference type="PANTHER" id="PTHR43031">
    <property type="entry name" value="FAD-DEPENDENT OXIDOREDUCTASE"/>
    <property type="match status" value="1"/>
</dbReference>
<dbReference type="EMBL" id="JABFDB010000002">
    <property type="protein sequence ID" value="NYZ19238.1"/>
    <property type="molecule type" value="Genomic_DNA"/>
</dbReference>
<evidence type="ECO:0000259" key="1">
    <source>
        <dbReference type="PROSITE" id="PS50206"/>
    </source>
</evidence>
<feature type="domain" description="Rhodanese" evidence="1">
    <location>
        <begin position="18"/>
        <end position="106"/>
    </location>
</feature>
<dbReference type="Pfam" id="PF00581">
    <property type="entry name" value="Rhodanese"/>
    <property type="match status" value="1"/>
</dbReference>
<proteinExistence type="predicted"/>
<comment type="caution">
    <text evidence="2">The sequence shown here is derived from an EMBL/GenBank/DDBJ whole genome shotgun (WGS) entry which is preliminary data.</text>
</comment>
<dbReference type="Gene3D" id="3.40.250.10">
    <property type="entry name" value="Rhodanese-like domain"/>
    <property type="match status" value="1"/>
</dbReference>
<name>A0ABX2T7Q4_9PROT</name>
<gene>
    <name evidence="2" type="ORF">HND93_05895</name>
</gene>
<evidence type="ECO:0000313" key="3">
    <source>
        <dbReference type="Proteomes" id="UP000584642"/>
    </source>
</evidence>
<dbReference type="RefSeq" id="WP_180281007.1">
    <property type="nucleotide sequence ID" value="NZ_JABFDB010000002.1"/>
</dbReference>
<dbReference type="Proteomes" id="UP000584642">
    <property type="component" value="Unassembled WGS sequence"/>
</dbReference>